<dbReference type="AlphaFoldDB" id="A0A918TER5"/>
<organism evidence="2 3">
    <name type="scientific">Roseibacillus persicicus</name>
    <dbReference type="NCBI Taxonomy" id="454148"/>
    <lineage>
        <taxon>Bacteria</taxon>
        <taxon>Pseudomonadati</taxon>
        <taxon>Verrucomicrobiota</taxon>
        <taxon>Verrucomicrobiia</taxon>
        <taxon>Verrucomicrobiales</taxon>
        <taxon>Verrucomicrobiaceae</taxon>
        <taxon>Roseibacillus</taxon>
    </lineage>
</organism>
<protein>
    <submittedName>
        <fullName evidence="2">Uncharacterized protein</fullName>
    </submittedName>
</protein>
<sequence>MLFVPTRLFKHILALPSGVLFIYLGAYLMLRFLFVSTHTDGHQYVIFPNEKPALYYAFRPLSYADEYLTGMRCHLGPHH</sequence>
<keyword evidence="1" id="KW-0472">Membrane</keyword>
<dbReference type="Proteomes" id="UP000644507">
    <property type="component" value="Unassembled WGS sequence"/>
</dbReference>
<dbReference type="RefSeq" id="WP_189567025.1">
    <property type="nucleotide sequence ID" value="NZ_BMXI01000002.1"/>
</dbReference>
<gene>
    <name evidence="2" type="ORF">GCM10007100_04780</name>
</gene>
<evidence type="ECO:0000313" key="3">
    <source>
        <dbReference type="Proteomes" id="UP000644507"/>
    </source>
</evidence>
<keyword evidence="1" id="KW-1133">Transmembrane helix</keyword>
<reference evidence="2" key="2">
    <citation type="submission" date="2020-09" db="EMBL/GenBank/DDBJ databases">
        <authorList>
            <person name="Sun Q."/>
            <person name="Kim S."/>
        </authorList>
    </citation>
    <scope>NUCLEOTIDE SEQUENCE</scope>
    <source>
        <strain evidence="2">KCTC 12988</strain>
    </source>
</reference>
<keyword evidence="3" id="KW-1185">Reference proteome</keyword>
<dbReference type="EMBL" id="BMXI01000002">
    <property type="protein sequence ID" value="GHC42860.1"/>
    <property type="molecule type" value="Genomic_DNA"/>
</dbReference>
<evidence type="ECO:0000256" key="1">
    <source>
        <dbReference type="SAM" id="Phobius"/>
    </source>
</evidence>
<name>A0A918TER5_9BACT</name>
<feature type="transmembrane region" description="Helical" evidence="1">
    <location>
        <begin position="12"/>
        <end position="34"/>
    </location>
</feature>
<reference evidence="2" key="1">
    <citation type="journal article" date="2014" name="Int. J. Syst. Evol. Microbiol.">
        <title>Complete genome sequence of Corynebacterium casei LMG S-19264T (=DSM 44701T), isolated from a smear-ripened cheese.</title>
        <authorList>
            <consortium name="US DOE Joint Genome Institute (JGI-PGF)"/>
            <person name="Walter F."/>
            <person name="Albersmeier A."/>
            <person name="Kalinowski J."/>
            <person name="Ruckert C."/>
        </authorList>
    </citation>
    <scope>NUCLEOTIDE SEQUENCE</scope>
    <source>
        <strain evidence="2">KCTC 12988</strain>
    </source>
</reference>
<comment type="caution">
    <text evidence="2">The sequence shown here is derived from an EMBL/GenBank/DDBJ whole genome shotgun (WGS) entry which is preliminary data.</text>
</comment>
<proteinExistence type="predicted"/>
<keyword evidence="1" id="KW-0812">Transmembrane</keyword>
<accession>A0A918TER5</accession>
<evidence type="ECO:0000313" key="2">
    <source>
        <dbReference type="EMBL" id="GHC42860.1"/>
    </source>
</evidence>